<keyword evidence="2" id="KW-0233">DNA recombination</keyword>
<dbReference type="InterPro" id="IPR038109">
    <property type="entry name" value="DNA_bind_recomb_sf"/>
</dbReference>
<dbReference type="GO" id="GO:0003677">
    <property type="term" value="F:DNA binding"/>
    <property type="evidence" value="ECO:0007669"/>
    <property type="project" value="UniProtKB-KW"/>
</dbReference>
<dbReference type="Pfam" id="PF13408">
    <property type="entry name" value="Zn_ribbon_recom"/>
    <property type="match status" value="1"/>
</dbReference>
<feature type="coiled-coil region" evidence="3">
    <location>
        <begin position="402"/>
        <end position="472"/>
    </location>
</feature>
<dbReference type="InterPro" id="IPR036162">
    <property type="entry name" value="Resolvase-like_N_sf"/>
</dbReference>
<sequence length="590" mass="66846">MDAIIYIRWSSLEQTKGDSYTRQINRCSAFCEANGYNVLETVVDEGRSAYTGENIHTGNLGKLVERFERREVPQGTLVVVEQLDRLTRLPALEVVGWLTRVFPTGIRFVTADRGTMVSRAAMEADQLSFMSLIFDSFRSHGESKRKSDLLLDSWQSRRNGVAEGRKRNITGVCPAWLRWDREANEFIAISDPDPRLDRKLIVQRIFNERDTGVGHAIIARKLNEDGIPSWGVGKRKADGWHPSYVYKILHNPAVIGEFQPRSRRKGEVTGTKIGQPIPDYYPQIISPAQFERVSAAKQVMNVGGGTKGRVNLLAGLVYCGVCNQRMIYLKKANAGRTRTNPKTGTITIDKSNGIYLKCSGAHRGHRCDHKASFNYNWIADAVLDNLLNSALRDNHFEQRSAMVQLADRLASARRELERFEAQAQTALDMTLDPAFKHDQRIKQRYVDLGRQADQQRELVDKLDAELAASKGQVSPAEHLSRVASVRNSLDSEDERIRDAARTKVMDALQRLVDRITFKSDRTVEVSALDGSLGWQFDDKGNLLNRFDLTVGLHEERLRNAILRRDNVDRQDIAQEIEEMKKRRLDALRGS</sequence>
<dbReference type="Pfam" id="PF00239">
    <property type="entry name" value="Resolvase"/>
    <property type="match status" value="1"/>
</dbReference>
<dbReference type="EMBL" id="CP041016">
    <property type="protein sequence ID" value="QDC38687.1"/>
    <property type="molecule type" value="Genomic_DNA"/>
</dbReference>
<dbReference type="RefSeq" id="WP_140042856.1">
    <property type="nucleotide sequence ID" value="NZ_CP041016.1"/>
</dbReference>
<dbReference type="Pfam" id="PF07508">
    <property type="entry name" value="Recombinase"/>
    <property type="match status" value="1"/>
</dbReference>
<dbReference type="SMART" id="SM00857">
    <property type="entry name" value="Resolvase"/>
    <property type="match status" value="1"/>
</dbReference>
<evidence type="ECO:0000256" key="3">
    <source>
        <dbReference type="SAM" id="Coils"/>
    </source>
</evidence>
<gene>
    <name evidence="5" type="ORF">FIL70_16990</name>
</gene>
<evidence type="ECO:0000313" key="6">
    <source>
        <dbReference type="Proteomes" id="UP000311469"/>
    </source>
</evidence>
<dbReference type="InterPro" id="IPR050639">
    <property type="entry name" value="SSR_resolvase"/>
</dbReference>
<dbReference type="AlphaFoldDB" id="A0A5B8CKL3"/>
<dbReference type="InterPro" id="IPR025827">
    <property type="entry name" value="Zn_ribbon_recom_dom"/>
</dbReference>
<dbReference type="Gene3D" id="3.40.50.1390">
    <property type="entry name" value="Resolvase, N-terminal catalytic domain"/>
    <property type="match status" value="1"/>
</dbReference>
<feature type="domain" description="Recombinase" evidence="4">
    <location>
        <begin position="178"/>
        <end position="303"/>
    </location>
</feature>
<dbReference type="PROSITE" id="PS51737">
    <property type="entry name" value="RECOMBINASE_DNA_BIND"/>
    <property type="match status" value="1"/>
</dbReference>
<dbReference type="Proteomes" id="UP000311469">
    <property type="component" value="Chromosome cSF1"/>
</dbReference>
<proteinExistence type="predicted"/>
<dbReference type="InterPro" id="IPR011109">
    <property type="entry name" value="DNA_bind_recombinase_dom"/>
</dbReference>
<name>A0A5B8CKL3_SPHSA</name>
<keyword evidence="3" id="KW-0175">Coiled coil</keyword>
<dbReference type="Gene3D" id="3.90.1750.20">
    <property type="entry name" value="Putative Large Serine Recombinase, Chain B, Domain 2"/>
    <property type="match status" value="1"/>
</dbReference>
<dbReference type="PANTHER" id="PTHR30461:SF2">
    <property type="entry name" value="SERINE RECOMBINASE PINE-RELATED"/>
    <property type="match status" value="1"/>
</dbReference>
<protein>
    <recommendedName>
        <fullName evidence="4">Recombinase domain-containing protein</fullName>
    </recommendedName>
</protein>
<evidence type="ECO:0000259" key="4">
    <source>
        <dbReference type="PROSITE" id="PS51737"/>
    </source>
</evidence>
<evidence type="ECO:0000313" key="5">
    <source>
        <dbReference type="EMBL" id="QDC38687.1"/>
    </source>
</evidence>
<reference evidence="5 6" key="1">
    <citation type="submission" date="2019-06" db="EMBL/GenBank/DDBJ databases">
        <title>Genome organization and adaptive potential of archetypical organophosphate degarding Sphingobium fuliginis ATCC 27551.</title>
        <authorList>
            <person name="Sarwar A."/>
            <person name="Parthasarathy S."/>
            <person name="Singh C."/>
            <person name="Siddavattam D."/>
        </authorList>
    </citation>
    <scope>NUCLEOTIDE SEQUENCE [LARGE SCALE GENOMIC DNA]</scope>
    <source>
        <strain evidence="5 6">ATCC 27551</strain>
    </source>
</reference>
<accession>A0A5B8CKL3</accession>
<keyword evidence="1" id="KW-0238">DNA-binding</keyword>
<dbReference type="GO" id="GO:0000150">
    <property type="term" value="F:DNA strand exchange activity"/>
    <property type="evidence" value="ECO:0007669"/>
    <property type="project" value="InterPro"/>
</dbReference>
<dbReference type="KEGG" id="sufl:FIL70_16990"/>
<dbReference type="InterPro" id="IPR006119">
    <property type="entry name" value="Resolv_N"/>
</dbReference>
<organism evidence="5 6">
    <name type="scientific">Sphingobium fuliginis ATCC 27551</name>
    <dbReference type="NCBI Taxonomy" id="1208342"/>
    <lineage>
        <taxon>Bacteria</taxon>
        <taxon>Pseudomonadati</taxon>
        <taxon>Pseudomonadota</taxon>
        <taxon>Alphaproteobacteria</taxon>
        <taxon>Sphingomonadales</taxon>
        <taxon>Sphingomonadaceae</taxon>
        <taxon>Sphingobium</taxon>
    </lineage>
</organism>
<dbReference type="PANTHER" id="PTHR30461">
    <property type="entry name" value="DNA-INVERTASE FROM LAMBDOID PROPHAGE"/>
    <property type="match status" value="1"/>
</dbReference>
<dbReference type="CDD" id="cd00338">
    <property type="entry name" value="Ser_Recombinase"/>
    <property type="match status" value="1"/>
</dbReference>
<evidence type="ECO:0000256" key="2">
    <source>
        <dbReference type="ARBA" id="ARBA00023172"/>
    </source>
</evidence>
<evidence type="ECO:0000256" key="1">
    <source>
        <dbReference type="ARBA" id="ARBA00023125"/>
    </source>
</evidence>
<dbReference type="SUPFAM" id="SSF53041">
    <property type="entry name" value="Resolvase-like"/>
    <property type="match status" value="1"/>
</dbReference>